<dbReference type="InterPro" id="IPR022791">
    <property type="entry name" value="L-PG_synthase/AglD"/>
</dbReference>
<feature type="domain" description="O-antigen ligase-related" evidence="8">
    <location>
        <begin position="526"/>
        <end position="696"/>
    </location>
</feature>
<dbReference type="PANTHER" id="PTHR37422">
    <property type="entry name" value="TEICHURONIC ACID BIOSYNTHESIS PROTEIN TUAE"/>
    <property type="match status" value="1"/>
</dbReference>
<dbReference type="GO" id="GO:0005886">
    <property type="term" value="C:plasma membrane"/>
    <property type="evidence" value="ECO:0007669"/>
    <property type="project" value="UniProtKB-SubCell"/>
</dbReference>
<accession>A0A1M7UHI1</accession>
<feature type="region of interest" description="Disordered" evidence="6">
    <location>
        <begin position="1"/>
        <end position="23"/>
    </location>
</feature>
<keyword evidence="4 7" id="KW-1133">Transmembrane helix</keyword>
<evidence type="ECO:0000256" key="4">
    <source>
        <dbReference type="ARBA" id="ARBA00022989"/>
    </source>
</evidence>
<feature type="transmembrane region" description="Helical" evidence="7">
    <location>
        <begin position="100"/>
        <end position="124"/>
    </location>
</feature>
<feature type="transmembrane region" description="Helical" evidence="7">
    <location>
        <begin position="337"/>
        <end position="356"/>
    </location>
</feature>
<organism evidence="9 10">
    <name type="scientific">Bradyrhizobium erythrophlei</name>
    <dbReference type="NCBI Taxonomy" id="1437360"/>
    <lineage>
        <taxon>Bacteria</taxon>
        <taxon>Pseudomonadati</taxon>
        <taxon>Pseudomonadota</taxon>
        <taxon>Alphaproteobacteria</taxon>
        <taxon>Hyphomicrobiales</taxon>
        <taxon>Nitrobacteraceae</taxon>
        <taxon>Bradyrhizobium</taxon>
    </lineage>
</organism>
<feature type="compositionally biased region" description="Polar residues" evidence="6">
    <location>
        <begin position="1"/>
        <end position="16"/>
    </location>
</feature>
<reference evidence="10" key="1">
    <citation type="submission" date="2016-11" db="EMBL/GenBank/DDBJ databases">
        <authorList>
            <person name="Varghese N."/>
            <person name="Submissions S."/>
        </authorList>
    </citation>
    <scope>NUCLEOTIDE SEQUENCE [LARGE SCALE GENOMIC DNA]</scope>
    <source>
        <strain evidence="10">GAS401</strain>
    </source>
</reference>
<feature type="transmembrane region" description="Helical" evidence="7">
    <location>
        <begin position="362"/>
        <end position="383"/>
    </location>
</feature>
<dbReference type="GO" id="GO:0016874">
    <property type="term" value="F:ligase activity"/>
    <property type="evidence" value="ECO:0007669"/>
    <property type="project" value="UniProtKB-KW"/>
</dbReference>
<dbReference type="InterPro" id="IPR051533">
    <property type="entry name" value="WaaL-like"/>
</dbReference>
<feature type="transmembrane region" description="Helical" evidence="7">
    <location>
        <begin position="58"/>
        <end position="79"/>
    </location>
</feature>
<evidence type="ECO:0000256" key="3">
    <source>
        <dbReference type="ARBA" id="ARBA00022692"/>
    </source>
</evidence>
<protein>
    <submittedName>
        <fullName evidence="9">O-Antigen ligase</fullName>
    </submittedName>
</protein>
<keyword evidence="2" id="KW-1003">Cell membrane</keyword>
<dbReference type="EMBL" id="LT670849">
    <property type="protein sequence ID" value="SHN82481.1"/>
    <property type="molecule type" value="Genomic_DNA"/>
</dbReference>
<dbReference type="Pfam" id="PF04932">
    <property type="entry name" value="Wzy_C"/>
    <property type="match status" value="1"/>
</dbReference>
<dbReference type="InterPro" id="IPR007016">
    <property type="entry name" value="O-antigen_ligase-rel_domated"/>
</dbReference>
<evidence type="ECO:0000256" key="7">
    <source>
        <dbReference type="SAM" id="Phobius"/>
    </source>
</evidence>
<comment type="subcellular location">
    <subcellularLocation>
        <location evidence="1">Cell membrane</location>
        <topology evidence="1">Multi-pass membrane protein</topology>
    </subcellularLocation>
</comment>
<evidence type="ECO:0000256" key="6">
    <source>
        <dbReference type="SAM" id="MobiDB-lite"/>
    </source>
</evidence>
<keyword evidence="5 7" id="KW-0472">Membrane</keyword>
<feature type="transmembrane region" description="Helical" evidence="7">
    <location>
        <begin position="179"/>
        <end position="196"/>
    </location>
</feature>
<evidence type="ECO:0000313" key="9">
    <source>
        <dbReference type="EMBL" id="SHN82481.1"/>
    </source>
</evidence>
<dbReference type="RefSeq" id="WP_172806089.1">
    <property type="nucleotide sequence ID" value="NZ_LT670849.1"/>
</dbReference>
<keyword evidence="9" id="KW-0436">Ligase</keyword>
<evidence type="ECO:0000256" key="5">
    <source>
        <dbReference type="ARBA" id="ARBA00023136"/>
    </source>
</evidence>
<evidence type="ECO:0000259" key="8">
    <source>
        <dbReference type="Pfam" id="PF04932"/>
    </source>
</evidence>
<dbReference type="Proteomes" id="UP000184096">
    <property type="component" value="Chromosome I"/>
</dbReference>
<feature type="transmembrane region" description="Helical" evidence="7">
    <location>
        <begin position="459"/>
        <end position="479"/>
    </location>
</feature>
<dbReference type="AlphaFoldDB" id="A0A1M7UHI1"/>
<feature type="transmembrane region" description="Helical" evidence="7">
    <location>
        <begin position="249"/>
        <end position="271"/>
    </location>
</feature>
<feature type="transmembrane region" description="Helical" evidence="7">
    <location>
        <begin position="395"/>
        <end position="415"/>
    </location>
</feature>
<dbReference type="Pfam" id="PF03706">
    <property type="entry name" value="LPG_synthase_TM"/>
    <property type="match status" value="1"/>
</dbReference>
<feature type="transmembrane region" description="Helical" evidence="7">
    <location>
        <begin position="564"/>
        <end position="584"/>
    </location>
</feature>
<feature type="transmembrane region" description="Helical" evidence="7">
    <location>
        <begin position="144"/>
        <end position="167"/>
    </location>
</feature>
<evidence type="ECO:0000256" key="2">
    <source>
        <dbReference type="ARBA" id="ARBA00022475"/>
    </source>
</evidence>
<keyword evidence="3 7" id="KW-0812">Transmembrane</keyword>
<sequence length="771" mass="80808">MNASSRTLADSPSNKKPASGGGSRSIRVAVSIAALSVALALLSNNYDLSKVGQDFDALTLPVVAIVSVALLSNTLVAVIRFKIIANDMGDAMSWRRAMATVSAGSLAGALFFQLAGQLIARSAIMRRSGVPFANVVVITLYERAVAAALSALLAVGGAYLVFGRIYIDPDTGGADLVRLLFGLIAATIVGAIVGYGRSAMKAVVPLLSGHFTTSLLRVSAVSLFVQVPMMIAYVAIAHTLAPNVALLDLAAAASVVMFAASIPISLAGWGIREMSAVAALGMIGVSNHAAFTTAIIVGFGSLFSMAIVAAISLPILKQETVEGAGSTSASTIDFTKALSWTLPLAAATFVLFQVYLPVGSGLLNINLADPIALIAAALFVVTAREAGARSLWRIPGLNVAVAMITAVLTLSLLIGVESFGYTTWAWVNRYLGWFVLLAYGATGALIVAKGGEEGRRAVLLTYIGATIAVSAVDIGTLLLKLFEVDLTKKQNLEAFSQNHNFFAFQLLMATSAIFVVVRDKRLRVALMSIALVAFWFAGSRSGWIALLSITGVAIYMNAIRFREVAFALLIASVTACVPFLAQVATPSRTATISQASSSNRAITSSHAATSNQANMNGNSVPIRPEIVPSVVSTRERTFSMVEGWKLFETAPVFGAGLGAFRHLGFQGSSPGIPLLIHSTALWLLAELGIVGFVVFAIAFVRIFLVETKTYTEEASAVAVLCMVAFAVMSGPADMLYQRTFWLLMGAALAYSGEPAVETPKLRVKTAASATA</sequence>
<proteinExistence type="predicted"/>
<gene>
    <name evidence="9" type="ORF">SAMN05444170_5125</name>
</gene>
<feature type="transmembrane region" description="Helical" evidence="7">
    <location>
        <begin position="716"/>
        <end position="736"/>
    </location>
</feature>
<feature type="transmembrane region" description="Helical" evidence="7">
    <location>
        <begin position="25"/>
        <end position="46"/>
    </location>
</feature>
<evidence type="ECO:0000256" key="1">
    <source>
        <dbReference type="ARBA" id="ARBA00004651"/>
    </source>
</evidence>
<feature type="transmembrane region" description="Helical" evidence="7">
    <location>
        <begin position="681"/>
        <end position="704"/>
    </location>
</feature>
<dbReference type="PANTHER" id="PTHR37422:SF13">
    <property type="entry name" value="LIPOPOLYSACCHARIDE BIOSYNTHESIS PROTEIN PA4999-RELATED"/>
    <property type="match status" value="1"/>
</dbReference>
<feature type="transmembrane region" description="Helical" evidence="7">
    <location>
        <begin position="216"/>
        <end position="237"/>
    </location>
</feature>
<name>A0A1M7UHI1_9BRAD</name>
<feature type="transmembrane region" description="Helical" evidence="7">
    <location>
        <begin position="430"/>
        <end position="447"/>
    </location>
</feature>
<feature type="transmembrane region" description="Helical" evidence="7">
    <location>
        <begin position="291"/>
        <end position="316"/>
    </location>
</feature>
<feature type="transmembrane region" description="Helical" evidence="7">
    <location>
        <begin position="499"/>
        <end position="517"/>
    </location>
</feature>
<evidence type="ECO:0000313" key="10">
    <source>
        <dbReference type="Proteomes" id="UP000184096"/>
    </source>
</evidence>
<keyword evidence="10" id="KW-1185">Reference proteome</keyword>
<feature type="transmembrane region" description="Helical" evidence="7">
    <location>
        <begin position="529"/>
        <end position="558"/>
    </location>
</feature>